<dbReference type="SMART" id="SM00465">
    <property type="entry name" value="GIYc"/>
    <property type="match status" value="1"/>
</dbReference>
<dbReference type="GO" id="GO:0005737">
    <property type="term" value="C:cytoplasm"/>
    <property type="evidence" value="ECO:0007669"/>
    <property type="project" value="UniProtKB-SubCell"/>
</dbReference>
<evidence type="ECO:0000259" key="8">
    <source>
        <dbReference type="PROSITE" id="PS50164"/>
    </source>
</evidence>
<evidence type="ECO:0000256" key="3">
    <source>
        <dbReference type="ARBA" id="ARBA00022769"/>
    </source>
</evidence>
<dbReference type="GO" id="GO:0003677">
    <property type="term" value="F:DNA binding"/>
    <property type="evidence" value="ECO:0007669"/>
    <property type="project" value="UniProtKB-UniRule"/>
</dbReference>
<dbReference type="InterPro" id="IPR000305">
    <property type="entry name" value="GIY-YIG_endonuc"/>
</dbReference>
<dbReference type="HAMAP" id="MF_00203">
    <property type="entry name" value="UvrC"/>
    <property type="match status" value="1"/>
</dbReference>
<comment type="subunit">
    <text evidence="6">Interacts with UvrB in an incision complex.</text>
</comment>
<keyword evidence="3 6" id="KW-0228">DNA excision</keyword>
<dbReference type="PROSITE" id="PS50164">
    <property type="entry name" value="GIY_YIG"/>
    <property type="match status" value="1"/>
</dbReference>
<dbReference type="Gene3D" id="1.10.150.20">
    <property type="entry name" value="5' to 3' exonuclease, C-terminal subdomain"/>
    <property type="match status" value="1"/>
</dbReference>
<name>A0A9D0Z1G3_9FIRM</name>
<dbReference type="SUPFAM" id="SSF47781">
    <property type="entry name" value="RuvA domain 2-like"/>
    <property type="match status" value="1"/>
</dbReference>
<keyword evidence="2 6" id="KW-0227">DNA damage</keyword>
<dbReference type="FunFam" id="3.40.1440.10:FF:000001">
    <property type="entry name" value="UvrABC system protein C"/>
    <property type="match status" value="1"/>
</dbReference>
<dbReference type="Gene3D" id="3.30.420.340">
    <property type="entry name" value="UvrC, RNAse H endonuclease domain"/>
    <property type="match status" value="1"/>
</dbReference>
<dbReference type="Gene3D" id="3.40.1440.10">
    <property type="entry name" value="GIY-YIG endonuclease"/>
    <property type="match status" value="1"/>
</dbReference>
<dbReference type="InterPro" id="IPR004791">
    <property type="entry name" value="UvrC"/>
</dbReference>
<dbReference type="Pfam" id="PF22920">
    <property type="entry name" value="UvrC_RNaseH"/>
    <property type="match status" value="1"/>
</dbReference>
<dbReference type="InterPro" id="IPR001943">
    <property type="entry name" value="UVR_dom"/>
</dbReference>
<dbReference type="PANTHER" id="PTHR30562:SF1">
    <property type="entry name" value="UVRABC SYSTEM PROTEIN C"/>
    <property type="match status" value="1"/>
</dbReference>
<keyword evidence="5 6" id="KW-0234">DNA repair</keyword>
<feature type="coiled-coil region" evidence="7">
    <location>
        <begin position="339"/>
        <end position="366"/>
    </location>
</feature>
<comment type="caution">
    <text evidence="10">The sequence shown here is derived from an EMBL/GenBank/DDBJ whole genome shotgun (WGS) entry which is preliminary data.</text>
</comment>
<comment type="subcellular location">
    <subcellularLocation>
        <location evidence="6">Cytoplasm</location>
    </subcellularLocation>
</comment>
<dbReference type="InterPro" id="IPR038476">
    <property type="entry name" value="UvrC_RNase_H_dom_sf"/>
</dbReference>
<dbReference type="InterPro" id="IPR001162">
    <property type="entry name" value="UvrC_RNase_H_dom"/>
</dbReference>
<sequence length="603" mass="69617">MDQETKEFIKKKLSLVPELPGSYQMKDKDGVIIYVGKAKNLHRRVSSYFTRTVTGKTAMLVADIKDFDYIVTSSELESLILEITLIKKYDPKYNILLRDDKTYPYIELTTEKYPRVRVIRNVNRKKKTTHMFGPYPNVTSARQTVEIINRIYPLRKCETLQKDVCLYYHLGECLGYCKKNIDPAEIKQMTSEITSFLKGDASIVTNKLKAEMEQASASLNFEKALELKNMLDSIHVTLRHQKIDLNRKYNFDLLSFYSDNGLVAVECFFIREGLLFGQHHDLFSLVSTPEEDVTEYFIKFYAKSSMSPKMLVVDSKLDQKLLSDYFGVKVSSPSRGNIKKLIDLARENAKINLKNKEEEIKKSDSSRYRAIASLKKILHTDKVSRIESFDNSHLFGTFYVAGMVTFVDFLPHRNDYRKFRISSSVKDDLGAMREVLYRRYYHVMMEEEKGPDLIVLDGGETQVSVANEVLASLNLKIPVIGLKKNDKHRTESLVLQDLTEIPIKEHPDLFVYLGRIQEEVHRFAITYHRNIKSKGTLSSLLDMAPGIGEVRKKQLLRKFGSLKKMKEASLEELGEVLGPTLAVQFQEFLSHQLETQERREENE</sequence>
<dbReference type="InterPro" id="IPR050066">
    <property type="entry name" value="UvrABC_protein_C"/>
</dbReference>
<dbReference type="SUPFAM" id="SSF46600">
    <property type="entry name" value="C-terminal UvrC-binding domain of UvrB"/>
    <property type="match status" value="1"/>
</dbReference>
<evidence type="ECO:0000256" key="4">
    <source>
        <dbReference type="ARBA" id="ARBA00022881"/>
    </source>
</evidence>
<dbReference type="Proteomes" id="UP000886725">
    <property type="component" value="Unassembled WGS sequence"/>
</dbReference>
<evidence type="ECO:0000256" key="7">
    <source>
        <dbReference type="SAM" id="Coils"/>
    </source>
</evidence>
<organism evidence="10 11">
    <name type="scientific">Candidatus Faecenecus gallistercoris</name>
    <dbReference type="NCBI Taxonomy" id="2840793"/>
    <lineage>
        <taxon>Bacteria</taxon>
        <taxon>Bacillati</taxon>
        <taxon>Bacillota</taxon>
        <taxon>Bacillota incertae sedis</taxon>
        <taxon>Candidatus Faecenecus</taxon>
    </lineage>
</organism>
<dbReference type="GO" id="GO:0009432">
    <property type="term" value="P:SOS response"/>
    <property type="evidence" value="ECO:0007669"/>
    <property type="project" value="UniProtKB-UniRule"/>
</dbReference>
<protein>
    <recommendedName>
        <fullName evidence="6">UvrABC system protein C</fullName>
        <shortName evidence="6">Protein UvrC</shortName>
    </recommendedName>
    <alternativeName>
        <fullName evidence="6">Excinuclease ABC subunit C</fullName>
    </alternativeName>
</protein>
<proteinExistence type="inferred from homology"/>
<evidence type="ECO:0000259" key="9">
    <source>
        <dbReference type="PROSITE" id="PS50165"/>
    </source>
</evidence>
<dbReference type="InterPro" id="IPR035901">
    <property type="entry name" value="GIY-YIG_endonuc_sf"/>
</dbReference>
<dbReference type="GO" id="GO:0009380">
    <property type="term" value="C:excinuclease repair complex"/>
    <property type="evidence" value="ECO:0007669"/>
    <property type="project" value="InterPro"/>
</dbReference>
<keyword evidence="1 6" id="KW-0963">Cytoplasm</keyword>
<keyword evidence="4 6" id="KW-0267">Excision nuclease</keyword>
<gene>
    <name evidence="6 10" type="primary">uvrC</name>
    <name evidence="10" type="ORF">IAC85_03200</name>
</gene>
<dbReference type="InterPro" id="IPR010994">
    <property type="entry name" value="RuvA_2-like"/>
</dbReference>
<evidence type="ECO:0000256" key="2">
    <source>
        <dbReference type="ARBA" id="ARBA00022763"/>
    </source>
</evidence>
<dbReference type="CDD" id="cd10434">
    <property type="entry name" value="GIY-YIG_UvrC_Cho"/>
    <property type="match status" value="1"/>
</dbReference>
<dbReference type="PROSITE" id="PS50165">
    <property type="entry name" value="UVRC"/>
    <property type="match status" value="1"/>
</dbReference>
<evidence type="ECO:0000313" key="11">
    <source>
        <dbReference type="Proteomes" id="UP000886725"/>
    </source>
</evidence>
<dbReference type="AlphaFoldDB" id="A0A9D0Z1G3"/>
<dbReference type="Pfam" id="PF08459">
    <property type="entry name" value="UvrC_RNaseH_dom"/>
    <property type="match status" value="1"/>
</dbReference>
<evidence type="ECO:0000256" key="1">
    <source>
        <dbReference type="ARBA" id="ARBA00022490"/>
    </source>
</evidence>
<evidence type="ECO:0000313" key="10">
    <source>
        <dbReference type="EMBL" id="HIQ64725.1"/>
    </source>
</evidence>
<keyword evidence="7" id="KW-0175">Coiled coil</keyword>
<reference evidence="10" key="2">
    <citation type="journal article" date="2021" name="PeerJ">
        <title>Extensive microbial diversity within the chicken gut microbiome revealed by metagenomics and culture.</title>
        <authorList>
            <person name="Gilroy R."/>
            <person name="Ravi A."/>
            <person name="Getino M."/>
            <person name="Pursley I."/>
            <person name="Horton D.L."/>
            <person name="Alikhan N.F."/>
            <person name="Baker D."/>
            <person name="Gharbi K."/>
            <person name="Hall N."/>
            <person name="Watson M."/>
            <person name="Adriaenssens E.M."/>
            <person name="Foster-Nyarko E."/>
            <person name="Jarju S."/>
            <person name="Secka A."/>
            <person name="Antonio M."/>
            <person name="Oren A."/>
            <person name="Chaudhuri R.R."/>
            <person name="La Ragione R."/>
            <person name="Hildebrand F."/>
            <person name="Pallen M.J."/>
        </authorList>
    </citation>
    <scope>NUCLEOTIDE SEQUENCE</scope>
    <source>
        <strain evidence="10">CHK165-10780</strain>
    </source>
</reference>
<dbReference type="GO" id="GO:0009381">
    <property type="term" value="F:excinuclease ABC activity"/>
    <property type="evidence" value="ECO:0007669"/>
    <property type="project" value="UniProtKB-UniRule"/>
</dbReference>
<dbReference type="PANTHER" id="PTHR30562">
    <property type="entry name" value="UVRC/OXIDOREDUCTASE"/>
    <property type="match status" value="1"/>
</dbReference>
<dbReference type="SUPFAM" id="SSF82771">
    <property type="entry name" value="GIY-YIG endonuclease"/>
    <property type="match status" value="1"/>
</dbReference>
<feature type="domain" description="UvrC family homology region profile" evidence="9">
    <location>
        <begin position="253"/>
        <end position="470"/>
    </location>
</feature>
<dbReference type="GO" id="GO:0006289">
    <property type="term" value="P:nucleotide-excision repair"/>
    <property type="evidence" value="ECO:0007669"/>
    <property type="project" value="UniProtKB-UniRule"/>
</dbReference>
<dbReference type="NCBIfam" id="TIGR00194">
    <property type="entry name" value="uvrC"/>
    <property type="match status" value="1"/>
</dbReference>
<dbReference type="Pfam" id="PF02151">
    <property type="entry name" value="UVR"/>
    <property type="match status" value="1"/>
</dbReference>
<dbReference type="InterPro" id="IPR047296">
    <property type="entry name" value="GIY-YIG_UvrC_Cho"/>
</dbReference>
<dbReference type="InterPro" id="IPR036876">
    <property type="entry name" value="UVR_dom_sf"/>
</dbReference>
<keyword evidence="6" id="KW-0742">SOS response</keyword>
<comment type="function">
    <text evidence="6">The UvrABC repair system catalyzes the recognition and processing of DNA lesions. UvrC both incises the 5' and 3' sides of the lesion. The N-terminal half is responsible for the 3' incision and the C-terminal half is responsible for the 5' incision.</text>
</comment>
<evidence type="ECO:0000256" key="5">
    <source>
        <dbReference type="ARBA" id="ARBA00023204"/>
    </source>
</evidence>
<dbReference type="Pfam" id="PF01541">
    <property type="entry name" value="GIY-YIG"/>
    <property type="match status" value="1"/>
</dbReference>
<evidence type="ECO:0000256" key="6">
    <source>
        <dbReference type="HAMAP-Rule" id="MF_00203"/>
    </source>
</evidence>
<reference evidence="10" key="1">
    <citation type="submission" date="2020-10" db="EMBL/GenBank/DDBJ databases">
        <authorList>
            <person name="Gilroy R."/>
        </authorList>
    </citation>
    <scope>NUCLEOTIDE SEQUENCE</scope>
    <source>
        <strain evidence="10">CHK165-10780</strain>
    </source>
</reference>
<dbReference type="EMBL" id="DVFU01000064">
    <property type="protein sequence ID" value="HIQ64725.1"/>
    <property type="molecule type" value="Genomic_DNA"/>
</dbReference>
<accession>A0A9D0Z1G3</accession>
<feature type="domain" description="GIY-YIG" evidence="8">
    <location>
        <begin position="18"/>
        <end position="95"/>
    </location>
</feature>
<comment type="similarity">
    <text evidence="6">Belongs to the UvrC family.</text>
</comment>